<dbReference type="SUPFAM" id="SSF48498">
    <property type="entry name" value="Tetracyclin repressor-like, C-terminal domain"/>
    <property type="match status" value="1"/>
</dbReference>
<dbReference type="InterPro" id="IPR001647">
    <property type="entry name" value="HTH_TetR"/>
</dbReference>
<dbReference type="PANTHER" id="PTHR30055">
    <property type="entry name" value="HTH-TYPE TRANSCRIPTIONAL REGULATOR RUTR"/>
    <property type="match status" value="1"/>
</dbReference>
<keyword evidence="2 4" id="KW-0238">DNA-binding</keyword>
<organism evidence="6 7">
    <name type="scientific">Paractinoplanes durhamensis</name>
    <dbReference type="NCBI Taxonomy" id="113563"/>
    <lineage>
        <taxon>Bacteria</taxon>
        <taxon>Bacillati</taxon>
        <taxon>Actinomycetota</taxon>
        <taxon>Actinomycetes</taxon>
        <taxon>Micromonosporales</taxon>
        <taxon>Micromonosporaceae</taxon>
        <taxon>Paractinoplanes</taxon>
    </lineage>
</organism>
<keyword evidence="7" id="KW-1185">Reference proteome</keyword>
<evidence type="ECO:0000259" key="5">
    <source>
        <dbReference type="PROSITE" id="PS50977"/>
    </source>
</evidence>
<accession>A0ABQ3YU40</accession>
<keyword evidence="3" id="KW-0804">Transcription</keyword>
<dbReference type="InterPro" id="IPR050109">
    <property type="entry name" value="HTH-type_TetR-like_transc_reg"/>
</dbReference>
<dbReference type="InterPro" id="IPR023772">
    <property type="entry name" value="DNA-bd_HTH_TetR-type_CS"/>
</dbReference>
<evidence type="ECO:0000256" key="3">
    <source>
        <dbReference type="ARBA" id="ARBA00023163"/>
    </source>
</evidence>
<evidence type="ECO:0000313" key="6">
    <source>
        <dbReference type="EMBL" id="GIE01140.1"/>
    </source>
</evidence>
<feature type="DNA-binding region" description="H-T-H motif" evidence="4">
    <location>
        <begin position="37"/>
        <end position="56"/>
    </location>
</feature>
<dbReference type="PANTHER" id="PTHR30055:SF148">
    <property type="entry name" value="TETR-FAMILY TRANSCRIPTIONAL REGULATOR"/>
    <property type="match status" value="1"/>
</dbReference>
<feature type="domain" description="HTH tetR-type" evidence="5">
    <location>
        <begin position="14"/>
        <end position="74"/>
    </location>
</feature>
<dbReference type="InterPro" id="IPR011075">
    <property type="entry name" value="TetR_C"/>
</dbReference>
<reference evidence="6 7" key="1">
    <citation type="submission" date="2021-01" db="EMBL/GenBank/DDBJ databases">
        <title>Whole genome shotgun sequence of Actinoplanes durhamensis NBRC 14914.</title>
        <authorList>
            <person name="Komaki H."/>
            <person name="Tamura T."/>
        </authorList>
    </citation>
    <scope>NUCLEOTIDE SEQUENCE [LARGE SCALE GENOMIC DNA]</scope>
    <source>
        <strain evidence="6 7">NBRC 14914</strain>
    </source>
</reference>
<evidence type="ECO:0000256" key="1">
    <source>
        <dbReference type="ARBA" id="ARBA00023015"/>
    </source>
</evidence>
<dbReference type="Pfam" id="PF16859">
    <property type="entry name" value="TetR_C_11"/>
    <property type="match status" value="1"/>
</dbReference>
<dbReference type="EMBL" id="BOML01000021">
    <property type="protein sequence ID" value="GIE01140.1"/>
    <property type="molecule type" value="Genomic_DNA"/>
</dbReference>
<proteinExistence type="predicted"/>
<dbReference type="Gene3D" id="1.10.357.10">
    <property type="entry name" value="Tetracycline Repressor, domain 2"/>
    <property type="match status" value="1"/>
</dbReference>
<dbReference type="Pfam" id="PF00440">
    <property type="entry name" value="TetR_N"/>
    <property type="match status" value="1"/>
</dbReference>
<protein>
    <submittedName>
        <fullName evidence="6">TetR family transcriptional regulator</fullName>
    </submittedName>
</protein>
<dbReference type="PROSITE" id="PS01081">
    <property type="entry name" value="HTH_TETR_1"/>
    <property type="match status" value="1"/>
</dbReference>
<evidence type="ECO:0000313" key="7">
    <source>
        <dbReference type="Proteomes" id="UP000637628"/>
    </source>
</evidence>
<dbReference type="Proteomes" id="UP000637628">
    <property type="component" value="Unassembled WGS sequence"/>
</dbReference>
<keyword evidence="1" id="KW-0805">Transcription regulation</keyword>
<dbReference type="PROSITE" id="PS50977">
    <property type="entry name" value="HTH_TETR_2"/>
    <property type="match status" value="1"/>
</dbReference>
<gene>
    <name evidence="6" type="ORF">Adu01nite_24900</name>
</gene>
<dbReference type="InterPro" id="IPR036271">
    <property type="entry name" value="Tet_transcr_reg_TetR-rel_C_sf"/>
</dbReference>
<evidence type="ECO:0000256" key="4">
    <source>
        <dbReference type="PROSITE-ProRule" id="PRU00335"/>
    </source>
</evidence>
<comment type="caution">
    <text evidence="6">The sequence shown here is derived from an EMBL/GenBank/DDBJ whole genome shotgun (WGS) entry which is preliminary data.</text>
</comment>
<sequence length="189" mass="20719">MRQTRGVQRGPRSVQVVQSVRAAVLAELDRAGYAGLTIDGVAKAAGVNRTTIYRRWPSKGELLAAVVEPMLERLDAEPDTGSLHPDMLALLLLLRDNADLPEGRALAEAVRVGSAELRDLVDTLTDRSLAPFRRALDRAAERGELPADADRPMIAFLAFYGVIMWGQIHDLPPTDEDCARMLRVLLPQS</sequence>
<dbReference type="InterPro" id="IPR009057">
    <property type="entry name" value="Homeodomain-like_sf"/>
</dbReference>
<dbReference type="Gene3D" id="1.10.10.60">
    <property type="entry name" value="Homeodomain-like"/>
    <property type="match status" value="1"/>
</dbReference>
<name>A0ABQ3YU40_9ACTN</name>
<dbReference type="RefSeq" id="WP_203726756.1">
    <property type="nucleotide sequence ID" value="NZ_BAAATX010000025.1"/>
</dbReference>
<evidence type="ECO:0000256" key="2">
    <source>
        <dbReference type="ARBA" id="ARBA00023125"/>
    </source>
</evidence>
<dbReference type="SUPFAM" id="SSF46689">
    <property type="entry name" value="Homeodomain-like"/>
    <property type="match status" value="1"/>
</dbReference>